<protein>
    <submittedName>
        <fullName evidence="8">NINE protein</fullName>
    </submittedName>
</protein>
<name>A0ABX0DFB7_9MICC</name>
<dbReference type="Pfam" id="PF10708">
    <property type="entry name" value="DUF2510"/>
    <property type="match status" value="1"/>
</dbReference>
<reference evidence="8 9" key="1">
    <citation type="submission" date="2020-02" db="EMBL/GenBank/DDBJ databases">
        <title>Genome sequence of the type strain DSM 27180 of Arthrobacter silviterrae.</title>
        <authorList>
            <person name="Gao J."/>
            <person name="Sun J."/>
        </authorList>
    </citation>
    <scope>NUCLEOTIDE SEQUENCE [LARGE SCALE GENOMIC DNA]</scope>
    <source>
        <strain evidence="8 9">DSM 27180</strain>
    </source>
</reference>
<keyword evidence="3 5" id="KW-1133">Transmembrane helix</keyword>
<comment type="subcellular location">
    <subcellularLocation>
        <location evidence="1">Membrane</location>
        <topology evidence="1">Multi-pass membrane protein</topology>
    </subcellularLocation>
</comment>
<evidence type="ECO:0000256" key="2">
    <source>
        <dbReference type="ARBA" id="ARBA00022692"/>
    </source>
</evidence>
<evidence type="ECO:0000256" key="4">
    <source>
        <dbReference type="ARBA" id="ARBA00023136"/>
    </source>
</evidence>
<evidence type="ECO:0000256" key="3">
    <source>
        <dbReference type="ARBA" id="ARBA00022989"/>
    </source>
</evidence>
<dbReference type="Pfam" id="PF05154">
    <property type="entry name" value="TM2"/>
    <property type="match status" value="1"/>
</dbReference>
<gene>
    <name evidence="8" type="ORF">G6N77_19535</name>
</gene>
<keyword evidence="2 5" id="KW-0812">Transmembrane</keyword>
<dbReference type="InterPro" id="IPR007829">
    <property type="entry name" value="TM2"/>
</dbReference>
<dbReference type="EMBL" id="JAAKZI010000092">
    <property type="protein sequence ID" value="NGN85633.1"/>
    <property type="molecule type" value="Genomic_DNA"/>
</dbReference>
<sequence length="273" mass="30249">MRDFLRHFAHWRNDKLEAGGPPDFFATVYTFKDYIIKGKIMGKMKGNRLNTAANVGSFVTGRQQLKFQEQIAANTSAMLALQQQQAARADHDRLVAELDMAVACGRMTVEQANAHMELTIYNQQHPAPHPKTRVVPTASAAVDGFLRIGGVPAGWYKQDGLSARYWDGQRWTLNTMQLIRAKQVVKQQWLATPAIGNQKSRRIAGLLGIFLGMFGIHRFYLGHTGIGVLQASAFVLLFAATYGLIVLWGVIEGVMIISDAKAFKRDAHGIPLA</sequence>
<dbReference type="Proteomes" id="UP000479226">
    <property type="component" value="Unassembled WGS sequence"/>
</dbReference>
<feature type="domain" description="TM2" evidence="6">
    <location>
        <begin position="197"/>
        <end position="253"/>
    </location>
</feature>
<accession>A0ABX0DFB7</accession>
<comment type="caution">
    <text evidence="8">The sequence shown here is derived from an EMBL/GenBank/DDBJ whole genome shotgun (WGS) entry which is preliminary data.</text>
</comment>
<evidence type="ECO:0000313" key="8">
    <source>
        <dbReference type="EMBL" id="NGN85633.1"/>
    </source>
</evidence>
<feature type="transmembrane region" description="Helical" evidence="5">
    <location>
        <begin position="203"/>
        <end position="221"/>
    </location>
</feature>
<keyword evidence="9" id="KW-1185">Reference proteome</keyword>
<feature type="transmembrane region" description="Helical" evidence="5">
    <location>
        <begin position="233"/>
        <end position="257"/>
    </location>
</feature>
<feature type="domain" description="DUF2510" evidence="7">
    <location>
        <begin position="153"/>
        <end position="175"/>
    </location>
</feature>
<evidence type="ECO:0000256" key="1">
    <source>
        <dbReference type="ARBA" id="ARBA00004141"/>
    </source>
</evidence>
<evidence type="ECO:0000256" key="5">
    <source>
        <dbReference type="SAM" id="Phobius"/>
    </source>
</evidence>
<evidence type="ECO:0000313" key="9">
    <source>
        <dbReference type="Proteomes" id="UP000479226"/>
    </source>
</evidence>
<evidence type="ECO:0000259" key="7">
    <source>
        <dbReference type="Pfam" id="PF10708"/>
    </source>
</evidence>
<keyword evidence="4 5" id="KW-0472">Membrane</keyword>
<organism evidence="8 9">
    <name type="scientific">Arthrobacter silviterrae</name>
    <dbReference type="NCBI Taxonomy" id="2026658"/>
    <lineage>
        <taxon>Bacteria</taxon>
        <taxon>Bacillati</taxon>
        <taxon>Actinomycetota</taxon>
        <taxon>Actinomycetes</taxon>
        <taxon>Micrococcales</taxon>
        <taxon>Micrococcaceae</taxon>
        <taxon>Arthrobacter</taxon>
    </lineage>
</organism>
<dbReference type="InterPro" id="IPR018929">
    <property type="entry name" value="DUF2510"/>
</dbReference>
<proteinExistence type="predicted"/>
<evidence type="ECO:0000259" key="6">
    <source>
        <dbReference type="Pfam" id="PF05154"/>
    </source>
</evidence>